<dbReference type="Pfam" id="PF10677">
    <property type="entry name" value="DUF2490"/>
    <property type="match status" value="1"/>
</dbReference>
<comment type="caution">
    <text evidence="3">The sequence shown here is derived from an EMBL/GenBank/DDBJ whole genome shotgun (WGS) entry which is preliminary data.</text>
</comment>
<evidence type="ECO:0008006" key="5">
    <source>
        <dbReference type="Google" id="ProtNLM"/>
    </source>
</evidence>
<dbReference type="AlphaFoldDB" id="A0A7Y9NPJ0"/>
<organism evidence="3 4">
    <name type="scientific">Tunturiibacter lichenicola</name>
    <dbReference type="NCBI Taxonomy" id="2051959"/>
    <lineage>
        <taxon>Bacteria</taxon>
        <taxon>Pseudomonadati</taxon>
        <taxon>Acidobacteriota</taxon>
        <taxon>Terriglobia</taxon>
        <taxon>Terriglobales</taxon>
        <taxon>Acidobacteriaceae</taxon>
        <taxon>Tunturiibacter</taxon>
    </lineage>
</organism>
<protein>
    <recommendedName>
        <fullName evidence="5">DUF2490 domain-containing protein</fullName>
    </recommendedName>
</protein>
<keyword evidence="2" id="KW-0812">Transmembrane</keyword>
<proteinExistence type="predicted"/>
<feature type="transmembrane region" description="Helical" evidence="2">
    <location>
        <begin position="64"/>
        <end position="82"/>
    </location>
</feature>
<dbReference type="EMBL" id="JACCCV010000002">
    <property type="protein sequence ID" value="NYF53163.1"/>
    <property type="molecule type" value="Genomic_DNA"/>
</dbReference>
<dbReference type="InterPro" id="IPR019619">
    <property type="entry name" value="DUF2490"/>
</dbReference>
<evidence type="ECO:0000313" key="3">
    <source>
        <dbReference type="EMBL" id="NYF53163.1"/>
    </source>
</evidence>
<reference evidence="3 4" key="1">
    <citation type="submission" date="2020-07" db="EMBL/GenBank/DDBJ databases">
        <title>Genomic Encyclopedia of Type Strains, Phase IV (KMG-V): Genome sequencing to study the core and pangenomes of soil and plant-associated prokaryotes.</title>
        <authorList>
            <person name="Whitman W."/>
        </authorList>
    </citation>
    <scope>NUCLEOTIDE SEQUENCE [LARGE SCALE GENOMIC DNA]</scope>
    <source>
        <strain evidence="3 4">M8UP30</strain>
    </source>
</reference>
<evidence type="ECO:0000256" key="2">
    <source>
        <dbReference type="SAM" id="Phobius"/>
    </source>
</evidence>
<sequence>MANPEHLTKLKEGVAVWNQRRKEDRDVAPNLREADPGGTHAGLHAIPGQKTQLKAEHIAKRQRLHHLLVIGFLFIAVMLVFAPTLEAQYVDSGTWFGGSMTGKLPQSMNNPKGSWRLWMDGQLRLGDDSSRFSQGLVRPGFGYSLNQAWSLWVGYAYVRTDQPYALKPSTENRIWEQISWQHLVGSTDLSSRTRLEQRFHSAGSGTGVRLREMGKLIQPLGVKKIWLIAVYDEIFVNMNSTNFGARSGADRNRAFIGPGINLSRSIRTELGYMNQYTFNNNGPDRVDNIFSVNAFWNFSHSAPPEE</sequence>
<accession>A0A7Y9NPJ0</accession>
<name>A0A7Y9NPJ0_9BACT</name>
<feature type="region of interest" description="Disordered" evidence="1">
    <location>
        <begin position="21"/>
        <end position="43"/>
    </location>
</feature>
<feature type="compositionally biased region" description="Basic and acidic residues" evidence="1">
    <location>
        <begin position="21"/>
        <end position="35"/>
    </location>
</feature>
<evidence type="ECO:0000256" key="1">
    <source>
        <dbReference type="SAM" id="MobiDB-lite"/>
    </source>
</evidence>
<keyword evidence="2" id="KW-1133">Transmembrane helix</keyword>
<dbReference type="Proteomes" id="UP000534186">
    <property type="component" value="Unassembled WGS sequence"/>
</dbReference>
<evidence type="ECO:0000313" key="4">
    <source>
        <dbReference type="Proteomes" id="UP000534186"/>
    </source>
</evidence>
<keyword evidence="2" id="KW-0472">Membrane</keyword>
<gene>
    <name evidence="3" type="ORF">HDF12_003562</name>
</gene>